<protein>
    <submittedName>
        <fullName evidence="1">Uncharacterized protein</fullName>
    </submittedName>
</protein>
<dbReference type="EMBL" id="AHON02000013">
    <property type="protein sequence ID" value="EKO35630.1"/>
    <property type="molecule type" value="Genomic_DNA"/>
</dbReference>
<sequence>MFSVNWRKKFPQIRHFYVKTKCRSSHKLRFFSGLKEFFTMKFVYCGNDTDFVGVPTYKAEF</sequence>
<proteinExistence type="predicted"/>
<keyword evidence="2" id="KW-1185">Reference proteome</keyword>
<dbReference type="AlphaFoldDB" id="A0A0E2BKC2"/>
<accession>A0A0E2BKC2</accession>
<dbReference type="Proteomes" id="UP000006329">
    <property type="component" value="Unassembled WGS sequence"/>
</dbReference>
<name>A0A0E2BKC2_9LEPT</name>
<reference evidence="1" key="1">
    <citation type="submission" date="2012-10" db="EMBL/GenBank/DDBJ databases">
        <authorList>
            <person name="Harkins D.M."/>
            <person name="Durkin A.S."/>
            <person name="Brinkac L.M."/>
            <person name="Haft D.H."/>
            <person name="Selengut J.D."/>
            <person name="Sanka R."/>
            <person name="DePew J."/>
            <person name="Purushe J."/>
            <person name="Matthias M.A."/>
            <person name="Vinetz J.M."/>
            <person name="Sutton G.G."/>
            <person name="Nierman W.C."/>
            <person name="Fouts D.E."/>
        </authorList>
    </citation>
    <scope>NUCLEOTIDE SEQUENCE [LARGE SCALE GENOMIC DNA]</scope>
    <source>
        <strain evidence="1">MOR084</strain>
    </source>
</reference>
<evidence type="ECO:0000313" key="1">
    <source>
        <dbReference type="EMBL" id="EKO35630.1"/>
    </source>
</evidence>
<gene>
    <name evidence="1" type="ORF">LEP1GSC179_1306</name>
</gene>
<organism evidence="1 2">
    <name type="scientific">Leptospira santarosai str. MOR084</name>
    <dbReference type="NCBI Taxonomy" id="1049984"/>
    <lineage>
        <taxon>Bacteria</taxon>
        <taxon>Pseudomonadati</taxon>
        <taxon>Spirochaetota</taxon>
        <taxon>Spirochaetia</taxon>
        <taxon>Leptospirales</taxon>
        <taxon>Leptospiraceae</taxon>
        <taxon>Leptospira</taxon>
    </lineage>
</organism>
<comment type="caution">
    <text evidence="1">The sequence shown here is derived from an EMBL/GenBank/DDBJ whole genome shotgun (WGS) entry which is preliminary data.</text>
</comment>
<evidence type="ECO:0000313" key="2">
    <source>
        <dbReference type="Proteomes" id="UP000006329"/>
    </source>
</evidence>